<feature type="signal peptide" evidence="2">
    <location>
        <begin position="1"/>
        <end position="23"/>
    </location>
</feature>
<feature type="compositionally biased region" description="Polar residues" evidence="1">
    <location>
        <begin position="198"/>
        <end position="210"/>
    </location>
</feature>
<reference evidence="3" key="1">
    <citation type="journal article" date="2022" name="bioRxiv">
        <title>Sequencing and chromosome-scale assembly of the giantPleurodeles waltlgenome.</title>
        <authorList>
            <person name="Brown T."/>
            <person name="Elewa A."/>
            <person name="Iarovenko S."/>
            <person name="Subramanian E."/>
            <person name="Araus A.J."/>
            <person name="Petzold A."/>
            <person name="Susuki M."/>
            <person name="Suzuki K.-i.T."/>
            <person name="Hayashi T."/>
            <person name="Toyoda A."/>
            <person name="Oliveira C."/>
            <person name="Osipova E."/>
            <person name="Leigh N.D."/>
            <person name="Simon A."/>
            <person name="Yun M.H."/>
        </authorList>
    </citation>
    <scope>NUCLEOTIDE SEQUENCE</scope>
    <source>
        <strain evidence="3">20211129_DDA</strain>
        <tissue evidence="3">Liver</tissue>
    </source>
</reference>
<protein>
    <submittedName>
        <fullName evidence="3">Uncharacterized protein</fullName>
    </submittedName>
</protein>
<evidence type="ECO:0000313" key="4">
    <source>
        <dbReference type="Proteomes" id="UP001066276"/>
    </source>
</evidence>
<name>A0AAV7RB43_PLEWA</name>
<proteinExistence type="predicted"/>
<accession>A0AAV7RB43</accession>
<dbReference type="Proteomes" id="UP001066276">
    <property type="component" value="Chromosome 5"/>
</dbReference>
<evidence type="ECO:0000313" key="3">
    <source>
        <dbReference type="EMBL" id="KAJ1149333.1"/>
    </source>
</evidence>
<feature type="compositionally biased region" description="Polar residues" evidence="1">
    <location>
        <begin position="80"/>
        <end position="102"/>
    </location>
</feature>
<gene>
    <name evidence="3" type="ORF">NDU88_002143</name>
</gene>
<feature type="region of interest" description="Disordered" evidence="1">
    <location>
        <begin position="36"/>
        <end position="247"/>
    </location>
</feature>
<organism evidence="3 4">
    <name type="scientific">Pleurodeles waltl</name>
    <name type="common">Iberian ribbed newt</name>
    <dbReference type="NCBI Taxonomy" id="8319"/>
    <lineage>
        <taxon>Eukaryota</taxon>
        <taxon>Metazoa</taxon>
        <taxon>Chordata</taxon>
        <taxon>Craniata</taxon>
        <taxon>Vertebrata</taxon>
        <taxon>Euteleostomi</taxon>
        <taxon>Amphibia</taxon>
        <taxon>Batrachia</taxon>
        <taxon>Caudata</taxon>
        <taxon>Salamandroidea</taxon>
        <taxon>Salamandridae</taxon>
        <taxon>Pleurodelinae</taxon>
        <taxon>Pleurodeles</taxon>
    </lineage>
</organism>
<feature type="compositionally biased region" description="Low complexity" evidence="1">
    <location>
        <begin position="51"/>
        <end position="78"/>
    </location>
</feature>
<evidence type="ECO:0000256" key="2">
    <source>
        <dbReference type="SAM" id="SignalP"/>
    </source>
</evidence>
<keyword evidence="4" id="KW-1185">Reference proteome</keyword>
<evidence type="ECO:0000256" key="1">
    <source>
        <dbReference type="SAM" id="MobiDB-lite"/>
    </source>
</evidence>
<dbReference type="AlphaFoldDB" id="A0AAV7RB43"/>
<dbReference type="EMBL" id="JANPWB010000009">
    <property type="protein sequence ID" value="KAJ1149333.1"/>
    <property type="molecule type" value="Genomic_DNA"/>
</dbReference>
<comment type="caution">
    <text evidence="3">The sequence shown here is derived from an EMBL/GenBank/DDBJ whole genome shotgun (WGS) entry which is preliminary data.</text>
</comment>
<sequence>MGGNWWTMSMTVWMASSGGGALALEQEGAATHLALEGEAMESEATSGMEGAGSSTVGTGADSSDSDSSSDGSSLVVAGTSVPTSSTGLPKSQPSTSATTSPGTVVPATAESSSVPPIRAASVPRSEGKDIPPPAKVKKVPTSQREKQKQPATKGSAKTKGDSGKTTAAPSRVGKGQKQKSRSEEGMVAPTEGPVSHLLSMTTPTCTAENTASCPPPQPPPAPPPARLQPQRQSPASSPVASRPRLQETSCFVPQQVLTHAPLPAPPLQIPPQAPPLALWSPRTLAPPLTWLPSPVDSRLRLEVSSWTLGSFHEA</sequence>
<feature type="chain" id="PRO_5043372721" evidence="2">
    <location>
        <begin position="24"/>
        <end position="314"/>
    </location>
</feature>
<feature type="compositionally biased region" description="Pro residues" evidence="1">
    <location>
        <begin position="213"/>
        <end position="226"/>
    </location>
</feature>
<keyword evidence="2" id="KW-0732">Signal</keyword>
<feature type="compositionally biased region" description="Low complexity" evidence="1">
    <location>
        <begin position="227"/>
        <end position="243"/>
    </location>
</feature>